<dbReference type="EMBL" id="LGUC01000001">
    <property type="protein sequence ID" value="KPN32078.1"/>
    <property type="molecule type" value="Genomic_DNA"/>
</dbReference>
<dbReference type="PATRIC" id="fig|699431.3.peg.2897"/>
<dbReference type="PANTHER" id="PTHR11274">
    <property type="entry name" value="RAD25/XP-B DNA REPAIR HELICASE"/>
    <property type="match status" value="1"/>
</dbReference>
<keyword evidence="6 9" id="KW-0413">Isomerase</keyword>
<evidence type="ECO:0000256" key="7">
    <source>
        <dbReference type="ARBA" id="ARBA00034617"/>
    </source>
</evidence>
<dbReference type="OrthoDB" id="8379at2157"/>
<comment type="catalytic activity">
    <reaction evidence="7 9">
        <text>Couples ATP hydrolysis with the unwinding of duplex DNA by translocating in the 3'-5' direction.</text>
        <dbReference type="EC" id="5.6.2.4"/>
    </reaction>
</comment>
<dbReference type="InterPro" id="IPR030882">
    <property type="entry name" value="Helicase_Rad25_arc"/>
</dbReference>
<dbReference type="EC" id="5.6.2.4" evidence="9"/>
<dbReference type="InterPro" id="IPR006935">
    <property type="entry name" value="Helicase/UvrB_N"/>
</dbReference>
<evidence type="ECO:0000256" key="1">
    <source>
        <dbReference type="ARBA" id="ARBA00006637"/>
    </source>
</evidence>
<comment type="catalytic activity">
    <reaction evidence="8 9">
        <text>ATP + H2O = ADP + phosphate + H(+)</text>
        <dbReference type="Rhea" id="RHEA:13065"/>
        <dbReference type="ChEBI" id="CHEBI:15377"/>
        <dbReference type="ChEBI" id="CHEBI:15378"/>
        <dbReference type="ChEBI" id="CHEBI:30616"/>
        <dbReference type="ChEBI" id="CHEBI:43474"/>
        <dbReference type="ChEBI" id="CHEBI:456216"/>
        <dbReference type="EC" id="5.6.2.4"/>
    </reaction>
</comment>
<dbReference type="InterPro" id="IPR014001">
    <property type="entry name" value="Helicase_ATP-bd"/>
</dbReference>
<keyword evidence="3 9" id="KW-0378">Hydrolase</keyword>
<accession>A0A0P7HEG6</accession>
<organism evidence="13 14">
    <name type="scientific">Halolamina pelagica</name>
    <dbReference type="NCBI Taxonomy" id="699431"/>
    <lineage>
        <taxon>Archaea</taxon>
        <taxon>Methanobacteriati</taxon>
        <taxon>Methanobacteriota</taxon>
        <taxon>Stenosarchaea group</taxon>
        <taxon>Halobacteria</taxon>
        <taxon>Halobacteriales</taxon>
        <taxon>Haloferacaceae</taxon>
    </lineage>
</organism>
<dbReference type="PRINTS" id="PR00851">
    <property type="entry name" value="XRODRMPGMNTB"/>
</dbReference>
<keyword evidence="4 9" id="KW-0347">Helicase</keyword>
<dbReference type="SMART" id="SM00487">
    <property type="entry name" value="DEXDc"/>
    <property type="match status" value="1"/>
</dbReference>
<comment type="similarity">
    <text evidence="1 9">Belongs to the helicase family. RAD25/XPB subfamily.</text>
</comment>
<dbReference type="SUPFAM" id="SSF52540">
    <property type="entry name" value="P-loop containing nucleoside triphosphate hydrolases"/>
    <property type="match status" value="1"/>
</dbReference>
<evidence type="ECO:0000313" key="14">
    <source>
        <dbReference type="Proteomes" id="UP000050535"/>
    </source>
</evidence>
<feature type="domain" description="Helicase C-terminal" evidence="12">
    <location>
        <begin position="458"/>
        <end position="605"/>
    </location>
</feature>
<dbReference type="GO" id="GO:0003677">
    <property type="term" value="F:DNA binding"/>
    <property type="evidence" value="ECO:0007669"/>
    <property type="project" value="InterPro"/>
</dbReference>
<protein>
    <recommendedName>
        <fullName evidence="9">Putative DNA 3'-5' helicase Rad25</fullName>
        <ecNumber evidence="9">5.6.2.4</ecNumber>
    </recommendedName>
</protein>
<keyword evidence="5 9" id="KW-0067">ATP-binding</keyword>
<evidence type="ECO:0000259" key="12">
    <source>
        <dbReference type="PROSITE" id="PS51194"/>
    </source>
</evidence>
<dbReference type="InterPro" id="IPR027417">
    <property type="entry name" value="P-loop_NTPase"/>
</dbReference>
<dbReference type="PROSITE" id="PS51192">
    <property type="entry name" value="HELICASE_ATP_BIND_1"/>
    <property type="match status" value="1"/>
</dbReference>
<dbReference type="PANTHER" id="PTHR11274:SF0">
    <property type="entry name" value="GENERAL TRANSCRIPTION AND DNA REPAIR FACTOR IIH HELICASE SUBUNIT XPB"/>
    <property type="match status" value="1"/>
</dbReference>
<dbReference type="InterPro" id="IPR032438">
    <property type="entry name" value="ERCC3_RAD25_C"/>
</dbReference>
<dbReference type="Pfam" id="PF16203">
    <property type="entry name" value="ERCC3_RAD25_C"/>
    <property type="match status" value="1"/>
</dbReference>
<keyword evidence="14" id="KW-1185">Reference proteome</keyword>
<comment type="caution">
    <text evidence="13">The sequence shown here is derived from an EMBL/GenBank/DDBJ whole genome shotgun (WGS) entry which is preliminary data.</text>
</comment>
<dbReference type="GO" id="GO:0016887">
    <property type="term" value="F:ATP hydrolysis activity"/>
    <property type="evidence" value="ECO:0007669"/>
    <property type="project" value="RHEA"/>
</dbReference>
<evidence type="ECO:0000256" key="4">
    <source>
        <dbReference type="ARBA" id="ARBA00022806"/>
    </source>
</evidence>
<dbReference type="Pfam" id="PF04851">
    <property type="entry name" value="ResIII"/>
    <property type="match status" value="1"/>
</dbReference>
<evidence type="ECO:0000256" key="10">
    <source>
        <dbReference type="SAM" id="MobiDB-lite"/>
    </source>
</evidence>
<evidence type="ECO:0000313" key="13">
    <source>
        <dbReference type="EMBL" id="KPN32078.1"/>
    </source>
</evidence>
<feature type="compositionally biased region" description="Acidic residues" evidence="10">
    <location>
        <begin position="602"/>
        <end position="611"/>
    </location>
</feature>
<dbReference type="HAMAP" id="MF_01489">
    <property type="entry name" value="Helicase_Rad25_arch"/>
    <property type="match status" value="1"/>
</dbReference>
<evidence type="ECO:0000256" key="2">
    <source>
        <dbReference type="ARBA" id="ARBA00022741"/>
    </source>
</evidence>
<evidence type="ECO:0000256" key="5">
    <source>
        <dbReference type="ARBA" id="ARBA00022840"/>
    </source>
</evidence>
<proteinExistence type="inferred from homology"/>
<evidence type="ECO:0000256" key="8">
    <source>
        <dbReference type="ARBA" id="ARBA00048988"/>
    </source>
</evidence>
<keyword evidence="2 9" id="KW-0547">Nucleotide-binding</keyword>
<feature type="region of interest" description="Disordered" evidence="10">
    <location>
        <begin position="593"/>
        <end position="648"/>
    </location>
</feature>
<dbReference type="AlphaFoldDB" id="A0A0P7HEG6"/>
<reference evidence="14" key="1">
    <citation type="submission" date="2013-11" db="EMBL/GenBank/DDBJ databases">
        <authorList>
            <person name="Hoang H.T."/>
            <person name="Killian M.L."/>
            <person name="Madson D.M."/>
            <person name="Arruda P.H.E."/>
            <person name="Sun D."/>
            <person name="Schwartz K.J."/>
            <person name="Yoon K."/>
        </authorList>
    </citation>
    <scope>NUCLEOTIDE SEQUENCE [LARGE SCALE GENOMIC DNA]</scope>
    <source>
        <strain evidence="14">CDK2</strain>
    </source>
</reference>
<name>A0A0P7HEG6_9EURY</name>
<dbReference type="STRING" id="699431.SY89_02837"/>
<dbReference type="Gene3D" id="3.40.50.300">
    <property type="entry name" value="P-loop containing nucleotide triphosphate hydrolases"/>
    <property type="match status" value="2"/>
</dbReference>
<dbReference type="PROSITE" id="PS51194">
    <property type="entry name" value="HELICASE_CTER"/>
    <property type="match status" value="1"/>
</dbReference>
<dbReference type="RefSeq" id="WP_054584446.1">
    <property type="nucleotide sequence ID" value="NZ_LGUC01000001.1"/>
</dbReference>
<sequence>MTDLSLSEFYDAVEAEGRPLLTADEFARRLEESQADADEALTRLADQGLLERVDVENDPVVWYPTEWGELASRERVVVFPERREIVVDRPTQYTQARLSQFAHLVDTTGTEPGTRGYLYRIRPEDVWSAPFDGVADLILTMRGIFPRRYEGLEEWVESQWKRANRFRLDTHEDGYTVLTAATDDLMGNVAMEKLDDDAIRAPISDTEAWVNEDAIAGIKRTLYEAGYPVVDDRDLERGDPIDADLTTELREYQQSWVDSFLEKQAGVLVGPPGSGKTVAALGALAEVGGETLILVPSRELAGQWREEIARHTTVDPEHVGEYHGGQKQLRPITIATYQIAGMDRHRRLFDEREWGLIVFDEAHHVPAPVFRQSAALQSKHRLGLTATPVRESDDETDIYTLIGPPLGTDWSALFDAGFVAEPEVELRYLPWDDDMAENEWASAQGRERHVLAGSNPRKVEETRKLLADHDGKALVFVDYLDQGEAIADELDAAFVSGETPHHRRERLFESFRTGERDALVVSRVGDEGIDLPNAELAVVASGLGGSRRQGAQRAGRTMRPVGRAEVVVLATHGTREEEFARKQMRHLAEKGVRVHETVVGADEPDAGDAEAETGNNEAEAGDDEVEASSDELEASTDEAEPSDDAASE</sequence>
<evidence type="ECO:0000259" key="11">
    <source>
        <dbReference type="PROSITE" id="PS51192"/>
    </source>
</evidence>
<feature type="compositionally biased region" description="Acidic residues" evidence="10">
    <location>
        <begin position="619"/>
        <end position="648"/>
    </location>
</feature>
<dbReference type="GO" id="GO:0043138">
    <property type="term" value="F:3'-5' DNA helicase activity"/>
    <property type="evidence" value="ECO:0007669"/>
    <property type="project" value="UniProtKB-EC"/>
</dbReference>
<dbReference type="InterPro" id="IPR001650">
    <property type="entry name" value="Helicase_C-like"/>
</dbReference>
<dbReference type="Proteomes" id="UP000050535">
    <property type="component" value="Unassembled WGS sequence"/>
</dbReference>
<dbReference type="InterPro" id="IPR050615">
    <property type="entry name" value="ATP-dep_DNA_Helicase"/>
</dbReference>
<feature type="domain" description="Helicase ATP-binding" evidence="11">
    <location>
        <begin position="257"/>
        <end position="406"/>
    </location>
</feature>
<dbReference type="GO" id="GO:0005524">
    <property type="term" value="F:ATP binding"/>
    <property type="evidence" value="ECO:0007669"/>
    <property type="project" value="UniProtKB-UniRule"/>
</dbReference>
<evidence type="ECO:0000256" key="9">
    <source>
        <dbReference type="HAMAP-Rule" id="MF_01489"/>
    </source>
</evidence>
<dbReference type="SMART" id="SM00490">
    <property type="entry name" value="HELICc"/>
    <property type="match status" value="1"/>
</dbReference>
<evidence type="ECO:0000256" key="6">
    <source>
        <dbReference type="ARBA" id="ARBA00023235"/>
    </source>
</evidence>
<evidence type="ECO:0000256" key="3">
    <source>
        <dbReference type="ARBA" id="ARBA00022801"/>
    </source>
</evidence>
<gene>
    <name evidence="9" type="primary">rad25</name>
    <name evidence="13" type="ORF">SY89_02837</name>
</gene>